<organism evidence="2 3">
    <name type="scientific">Pseudonocardia xishanensis</name>
    <dbReference type="NCBI Taxonomy" id="630995"/>
    <lineage>
        <taxon>Bacteria</taxon>
        <taxon>Bacillati</taxon>
        <taxon>Actinomycetota</taxon>
        <taxon>Actinomycetes</taxon>
        <taxon>Pseudonocardiales</taxon>
        <taxon>Pseudonocardiaceae</taxon>
        <taxon>Pseudonocardia</taxon>
    </lineage>
</organism>
<dbReference type="Proteomes" id="UP001501598">
    <property type="component" value="Unassembled WGS sequence"/>
</dbReference>
<evidence type="ECO:0000313" key="3">
    <source>
        <dbReference type="Proteomes" id="UP001501598"/>
    </source>
</evidence>
<sequence length="106" mass="11421">MPLAASARTDRSDVSAGRKQGRPRAAFRPVEEKAKSPSSAAPGWAGKKGRQTPKQLSAGTGLCRVCGRRKKLRVNDFMIKMHGSRDDPRQNCGGSETRPAFGTVEP</sequence>
<name>A0ABP8RPA5_9PSEU</name>
<proteinExistence type="predicted"/>
<keyword evidence="3" id="KW-1185">Reference proteome</keyword>
<evidence type="ECO:0000313" key="2">
    <source>
        <dbReference type="EMBL" id="GAA4544210.1"/>
    </source>
</evidence>
<protein>
    <submittedName>
        <fullName evidence="2">Uncharacterized protein</fullName>
    </submittedName>
</protein>
<comment type="caution">
    <text evidence="2">The sequence shown here is derived from an EMBL/GenBank/DDBJ whole genome shotgun (WGS) entry which is preliminary data.</text>
</comment>
<feature type="region of interest" description="Disordered" evidence="1">
    <location>
        <begin position="1"/>
        <end position="59"/>
    </location>
</feature>
<reference evidence="3" key="1">
    <citation type="journal article" date="2019" name="Int. J. Syst. Evol. Microbiol.">
        <title>The Global Catalogue of Microorganisms (GCM) 10K type strain sequencing project: providing services to taxonomists for standard genome sequencing and annotation.</title>
        <authorList>
            <consortium name="The Broad Institute Genomics Platform"/>
            <consortium name="The Broad Institute Genome Sequencing Center for Infectious Disease"/>
            <person name="Wu L."/>
            <person name="Ma J."/>
        </authorList>
    </citation>
    <scope>NUCLEOTIDE SEQUENCE [LARGE SCALE GENOMIC DNA]</scope>
    <source>
        <strain evidence="3">JCM 17906</strain>
    </source>
</reference>
<gene>
    <name evidence="2" type="ORF">GCM10023175_22040</name>
</gene>
<accession>A0ABP8RPA5</accession>
<evidence type="ECO:0000256" key="1">
    <source>
        <dbReference type="SAM" id="MobiDB-lite"/>
    </source>
</evidence>
<feature type="region of interest" description="Disordered" evidence="1">
    <location>
        <begin position="81"/>
        <end position="106"/>
    </location>
</feature>
<dbReference type="EMBL" id="BAABGT010000029">
    <property type="protein sequence ID" value="GAA4544210.1"/>
    <property type="molecule type" value="Genomic_DNA"/>
</dbReference>